<dbReference type="SUPFAM" id="SSF49899">
    <property type="entry name" value="Concanavalin A-like lectins/glucanases"/>
    <property type="match status" value="1"/>
</dbReference>
<feature type="compositionally biased region" description="Low complexity" evidence="1">
    <location>
        <begin position="327"/>
        <end position="336"/>
    </location>
</feature>
<evidence type="ECO:0000256" key="1">
    <source>
        <dbReference type="SAM" id="MobiDB-lite"/>
    </source>
</evidence>
<feature type="region of interest" description="Disordered" evidence="1">
    <location>
        <begin position="369"/>
        <end position="388"/>
    </location>
</feature>
<dbReference type="EMBL" id="JAGPYM010000004">
    <property type="protein sequence ID" value="KAH6895858.1"/>
    <property type="molecule type" value="Genomic_DNA"/>
</dbReference>
<keyword evidence="5" id="KW-1185">Reference proteome</keyword>
<dbReference type="GO" id="GO:0009251">
    <property type="term" value="P:glucan catabolic process"/>
    <property type="evidence" value="ECO:0007669"/>
    <property type="project" value="TreeGrafter"/>
</dbReference>
<proteinExistence type="predicted"/>
<dbReference type="PROSITE" id="PS51762">
    <property type="entry name" value="GH16_2"/>
    <property type="match status" value="1"/>
</dbReference>
<dbReference type="CDD" id="cd02181">
    <property type="entry name" value="GH16_fungal_Lam16A_glucanase"/>
    <property type="match status" value="1"/>
</dbReference>
<sequence>MSYSLCTSFIGESLISGFNWINYPDPSNGFVSYGPFGDSAGTQEDAQSMGLYSVDPDTQVVRLGVDYTNKFDVSEGRPSLRLESKEAFNHGLWIADFLHMPPSQCGVWPAFWAYGADWPNDGELDIIEGANLVYSNIMAGHTADGCSLDPADEGLFTGERRNLDCSIGTQNIGCGYNPPGNDTSSYGDGFNAVDGGVYAVQWDSEYLRVWHFARGSIPADIEAKTPDPSNWGLPQSIFGGSKCDVDTFYKNMNIVININFCGDYSSGTWNNYDTCTELAPTCEEYVANNPEAFENVYWAVKYIDVYESVDDTTLPSNSTMPVAVNETTPLTTPTYQPTTDAAGTPFPSEPAATTIMTTWSTVVVTMPGASTPSPFPSTPPSSDLPSASNKPTIGDYTYLGCFRSSSNFRTFELALDSAAMTIEKCIDACGGLTYVGVFERKCYCAESIDADTRSLPDALACDHVCPGDEDEFCGGLVSGRNNGTARRRLLRRDAPNYYLLSVYADLSETEEPEIPPAMGNPVPSPSNTDSSTTAAAVVSSTSSSEPSSVTVTVVASQEAQFVNPLTTTLTYTILCPTNPSSLMATELVTVVEDCGCTEQPALPMETKVVECEGCGRNGANTVTITVPVTTTATQVVGVTVTAEAAKAAETTVEAMGTTIVVEDVQTMVEPVATTPAAMDTTVEEVAEMTAEPAEPAETTLEAIGTTVDEVVEVTAQPDATTPGAPGTTPGRFVEMTVEGAGTTLEAATATAGAAEPATEASELPVDAAQPTIGVSEAATPDAAQLTAEAEQQTQTQLNRLVAIPSAKAATPQGFTDRVRPVVSTPVATPEVVLVSGSGWKEVKGSVAVTMVLAVAFAVLL</sequence>
<feature type="region of interest" description="Disordered" evidence="1">
    <location>
        <begin position="511"/>
        <end position="542"/>
    </location>
</feature>
<dbReference type="InterPro" id="IPR013320">
    <property type="entry name" value="ConA-like_dom_sf"/>
</dbReference>
<evidence type="ECO:0000313" key="4">
    <source>
        <dbReference type="EMBL" id="KAH6895858.1"/>
    </source>
</evidence>
<dbReference type="Gene3D" id="2.60.120.200">
    <property type="match status" value="1"/>
</dbReference>
<dbReference type="Proteomes" id="UP000777438">
    <property type="component" value="Unassembled WGS sequence"/>
</dbReference>
<dbReference type="PROSITE" id="PS51212">
    <property type="entry name" value="WSC"/>
    <property type="match status" value="1"/>
</dbReference>
<dbReference type="PANTHER" id="PTHR10963:SF24">
    <property type="entry name" value="GLYCOSIDASE C21B10.07-RELATED"/>
    <property type="match status" value="1"/>
</dbReference>
<protein>
    <recommendedName>
        <fullName evidence="6">Endo-1,3(4)-beta-glucanase</fullName>
    </recommendedName>
</protein>
<organism evidence="4 5">
    <name type="scientific">Thelonectria olida</name>
    <dbReference type="NCBI Taxonomy" id="1576542"/>
    <lineage>
        <taxon>Eukaryota</taxon>
        <taxon>Fungi</taxon>
        <taxon>Dikarya</taxon>
        <taxon>Ascomycota</taxon>
        <taxon>Pezizomycotina</taxon>
        <taxon>Sordariomycetes</taxon>
        <taxon>Hypocreomycetidae</taxon>
        <taxon>Hypocreales</taxon>
        <taxon>Nectriaceae</taxon>
        <taxon>Thelonectria</taxon>
    </lineage>
</organism>
<accession>A0A9P8WAZ3</accession>
<feature type="domain" description="GH16" evidence="3">
    <location>
        <begin position="18"/>
        <end position="254"/>
    </location>
</feature>
<feature type="compositionally biased region" description="Low complexity" evidence="1">
    <location>
        <begin position="525"/>
        <end position="542"/>
    </location>
</feature>
<comment type="caution">
    <text evidence="4">The sequence shown here is derived from an EMBL/GenBank/DDBJ whole genome shotgun (WGS) entry which is preliminary data.</text>
</comment>
<evidence type="ECO:0008006" key="6">
    <source>
        <dbReference type="Google" id="ProtNLM"/>
    </source>
</evidence>
<dbReference type="OrthoDB" id="192832at2759"/>
<dbReference type="AlphaFoldDB" id="A0A9P8WAZ3"/>
<dbReference type="Pfam" id="PF26113">
    <property type="entry name" value="GH16_XgeA"/>
    <property type="match status" value="1"/>
</dbReference>
<evidence type="ECO:0000259" key="3">
    <source>
        <dbReference type="PROSITE" id="PS51762"/>
    </source>
</evidence>
<dbReference type="InterPro" id="IPR002889">
    <property type="entry name" value="WSC_carb-bd"/>
</dbReference>
<dbReference type="Pfam" id="PF01822">
    <property type="entry name" value="WSC"/>
    <property type="match status" value="1"/>
</dbReference>
<name>A0A9P8WAZ3_9HYPO</name>
<dbReference type="PANTHER" id="PTHR10963">
    <property type="entry name" value="GLYCOSYL HYDROLASE-RELATED"/>
    <property type="match status" value="1"/>
</dbReference>
<feature type="region of interest" description="Disordered" evidence="1">
    <location>
        <begin position="317"/>
        <end position="336"/>
    </location>
</feature>
<dbReference type="InterPro" id="IPR000757">
    <property type="entry name" value="Beta-glucanase-like"/>
</dbReference>
<gene>
    <name evidence="4" type="ORF">B0T10DRAFT_587395</name>
</gene>
<evidence type="ECO:0000259" key="2">
    <source>
        <dbReference type="PROSITE" id="PS51212"/>
    </source>
</evidence>
<dbReference type="InterPro" id="IPR050546">
    <property type="entry name" value="Glycosyl_Hydrlase_16"/>
</dbReference>
<dbReference type="SMART" id="SM00321">
    <property type="entry name" value="WSC"/>
    <property type="match status" value="1"/>
</dbReference>
<reference evidence="4 5" key="1">
    <citation type="journal article" date="2021" name="Nat. Commun.">
        <title>Genetic determinants of endophytism in the Arabidopsis root mycobiome.</title>
        <authorList>
            <person name="Mesny F."/>
            <person name="Miyauchi S."/>
            <person name="Thiergart T."/>
            <person name="Pickel B."/>
            <person name="Atanasova L."/>
            <person name="Karlsson M."/>
            <person name="Huettel B."/>
            <person name="Barry K.W."/>
            <person name="Haridas S."/>
            <person name="Chen C."/>
            <person name="Bauer D."/>
            <person name="Andreopoulos W."/>
            <person name="Pangilinan J."/>
            <person name="LaButti K."/>
            <person name="Riley R."/>
            <person name="Lipzen A."/>
            <person name="Clum A."/>
            <person name="Drula E."/>
            <person name="Henrissat B."/>
            <person name="Kohler A."/>
            <person name="Grigoriev I.V."/>
            <person name="Martin F.M."/>
            <person name="Hacquard S."/>
        </authorList>
    </citation>
    <scope>NUCLEOTIDE SEQUENCE [LARGE SCALE GENOMIC DNA]</scope>
    <source>
        <strain evidence="4 5">MPI-CAGE-CH-0241</strain>
    </source>
</reference>
<dbReference type="GO" id="GO:0004553">
    <property type="term" value="F:hydrolase activity, hydrolyzing O-glycosyl compounds"/>
    <property type="evidence" value="ECO:0007669"/>
    <property type="project" value="InterPro"/>
</dbReference>
<evidence type="ECO:0000313" key="5">
    <source>
        <dbReference type="Proteomes" id="UP000777438"/>
    </source>
</evidence>
<feature type="domain" description="WSC" evidence="2">
    <location>
        <begin position="395"/>
        <end position="485"/>
    </location>
</feature>